<accession>A0A1T0B7Y0</accession>
<evidence type="ECO:0000313" key="1">
    <source>
        <dbReference type="EMBL" id="OOS05871.1"/>
    </source>
</evidence>
<keyword evidence="2" id="KW-1185">Reference proteome</keyword>
<dbReference type="AlphaFoldDB" id="A0A1T0B7Y0"/>
<dbReference type="Proteomes" id="UP000190023">
    <property type="component" value="Unassembled WGS sequence"/>
</dbReference>
<comment type="caution">
    <text evidence="1">The sequence shown here is derived from an EMBL/GenBank/DDBJ whole genome shotgun (WGS) entry which is preliminary data.</text>
</comment>
<organism evidence="1 2">
    <name type="scientific">[Haemophilus] felis</name>
    <dbReference type="NCBI Taxonomy" id="123822"/>
    <lineage>
        <taxon>Bacteria</taxon>
        <taxon>Pseudomonadati</taxon>
        <taxon>Pseudomonadota</taxon>
        <taxon>Gammaproteobacteria</taxon>
        <taxon>Pasteurellales</taxon>
        <taxon>Pasteurellaceae</taxon>
    </lineage>
</organism>
<dbReference type="STRING" id="123822.B0188_03595"/>
<proteinExistence type="predicted"/>
<dbReference type="EMBL" id="MUYB01000012">
    <property type="protein sequence ID" value="OOS05871.1"/>
    <property type="molecule type" value="Genomic_DNA"/>
</dbReference>
<gene>
    <name evidence="1" type="ORF">B0188_03595</name>
</gene>
<reference evidence="1 2" key="1">
    <citation type="submission" date="2017-02" db="EMBL/GenBank/DDBJ databases">
        <title>Draft genome sequence of Haemophilus felis CCUG 31170 type strain.</title>
        <authorList>
            <person name="Engstrom-Jakobsson H."/>
            <person name="Salva-Serra F."/>
            <person name="Thorell K."/>
            <person name="Gonzales-Siles L."/>
            <person name="Karlsson R."/>
            <person name="Boulund F."/>
            <person name="Engstrand L."/>
            <person name="Kristiansson E."/>
            <person name="Moore E."/>
        </authorList>
    </citation>
    <scope>NUCLEOTIDE SEQUENCE [LARGE SCALE GENOMIC DNA]</scope>
    <source>
        <strain evidence="1 2">CCUG 31170</strain>
    </source>
</reference>
<sequence>MEISQPSNHEFVQLEGSALTLMRVKTLMREVELIKQSFPLSLATVQNNASLANFRNGYATFIDLIPTVASDVIDTSKNISPYTSGFLKILHRKLDALSALLPKLENASLILPISFRERIDFLIRFNTVPLSEISVVKFDHW</sequence>
<protein>
    <submittedName>
        <fullName evidence="1">Uncharacterized protein</fullName>
    </submittedName>
</protein>
<name>A0A1T0B7Y0_9PAST</name>
<evidence type="ECO:0000313" key="2">
    <source>
        <dbReference type="Proteomes" id="UP000190023"/>
    </source>
</evidence>